<evidence type="ECO:0000313" key="2">
    <source>
        <dbReference type="WBParaSite" id="PSAMB.scaffold5500size11546.g26745.t1"/>
    </source>
</evidence>
<evidence type="ECO:0000313" key="1">
    <source>
        <dbReference type="Proteomes" id="UP000887566"/>
    </source>
</evidence>
<protein>
    <submittedName>
        <fullName evidence="2">Uncharacterized protein</fullName>
    </submittedName>
</protein>
<keyword evidence="1" id="KW-1185">Reference proteome</keyword>
<dbReference type="AlphaFoldDB" id="A0A914WV05"/>
<name>A0A914WV05_9BILA</name>
<sequence length="272" mass="30348">MLNSTLIKDNIDRFNELLVLSSSNATDQPEKADTKAEAIGYAVLGCDNRLEYLFPLPVVVLSWRRLGIDALVILIGTKEQFESDIKLNYVLSALRELKIRIFFLNSSMAESFTLAQVSRLYAAALEGLNLSDSTVLITADADMFSFQLSEHMPDLRAGKKIFLYNSQCCGKMRRPADSENYPHIPMNTIAMPVALWREVMGISPNMMKSGNGSIVATRLYAEFGKALVTGPGGKGSEKWKMDQNLISALLHRWIKKKFAFLPCPLNFLSNAQ</sequence>
<reference evidence="2" key="1">
    <citation type="submission" date="2022-11" db="UniProtKB">
        <authorList>
            <consortium name="WormBaseParasite"/>
        </authorList>
    </citation>
    <scope>IDENTIFICATION</scope>
</reference>
<dbReference type="WBParaSite" id="PSAMB.scaffold5500size11546.g26745.t1">
    <property type="protein sequence ID" value="PSAMB.scaffold5500size11546.g26745.t1"/>
    <property type="gene ID" value="PSAMB.scaffold5500size11546.g26745"/>
</dbReference>
<dbReference type="Proteomes" id="UP000887566">
    <property type="component" value="Unplaced"/>
</dbReference>
<accession>A0A914WV05</accession>
<proteinExistence type="predicted"/>
<organism evidence="1 2">
    <name type="scientific">Plectus sambesii</name>
    <dbReference type="NCBI Taxonomy" id="2011161"/>
    <lineage>
        <taxon>Eukaryota</taxon>
        <taxon>Metazoa</taxon>
        <taxon>Ecdysozoa</taxon>
        <taxon>Nematoda</taxon>
        <taxon>Chromadorea</taxon>
        <taxon>Plectida</taxon>
        <taxon>Plectina</taxon>
        <taxon>Plectoidea</taxon>
        <taxon>Plectidae</taxon>
        <taxon>Plectus</taxon>
    </lineage>
</organism>